<protein>
    <submittedName>
        <fullName evidence="1">Uncharacterized protein</fullName>
    </submittedName>
</protein>
<keyword evidence="2" id="KW-1185">Reference proteome</keyword>
<accession>U4L4Y9</accession>
<organism evidence="1 2">
    <name type="scientific">Pyronema omphalodes (strain CBS 100304)</name>
    <name type="common">Pyronema confluens</name>
    <dbReference type="NCBI Taxonomy" id="1076935"/>
    <lineage>
        <taxon>Eukaryota</taxon>
        <taxon>Fungi</taxon>
        <taxon>Dikarya</taxon>
        <taxon>Ascomycota</taxon>
        <taxon>Pezizomycotina</taxon>
        <taxon>Pezizomycetes</taxon>
        <taxon>Pezizales</taxon>
        <taxon>Pyronemataceae</taxon>
        <taxon>Pyronema</taxon>
    </lineage>
</organism>
<reference evidence="1 2" key="1">
    <citation type="journal article" date="2013" name="PLoS Genet.">
        <title>The genome and development-dependent transcriptomes of Pyronema confluens: a window into fungal evolution.</title>
        <authorList>
            <person name="Traeger S."/>
            <person name="Altegoer F."/>
            <person name="Freitag M."/>
            <person name="Gabaldon T."/>
            <person name="Kempken F."/>
            <person name="Kumar A."/>
            <person name="Marcet-Houben M."/>
            <person name="Poggeler S."/>
            <person name="Stajich J.E."/>
            <person name="Nowrousian M."/>
        </authorList>
    </citation>
    <scope>NUCLEOTIDE SEQUENCE [LARGE SCALE GENOMIC DNA]</scope>
    <source>
        <strain evidence="2">CBS 100304</strain>
        <tissue evidence="1">Vegetative mycelium</tissue>
    </source>
</reference>
<dbReference type="EMBL" id="HF935630">
    <property type="protein sequence ID" value="CCX11678.1"/>
    <property type="molecule type" value="Genomic_DNA"/>
</dbReference>
<dbReference type="Proteomes" id="UP000018144">
    <property type="component" value="Unassembled WGS sequence"/>
</dbReference>
<dbReference type="AlphaFoldDB" id="U4L4Y9"/>
<proteinExistence type="predicted"/>
<sequence>MRNDCAELTLHGELRGKILYSRCVLCVDEVEDELLFE</sequence>
<gene>
    <name evidence="1" type="ORF">PCON_11272</name>
</gene>
<name>U4L4Y9_PYROM</name>
<evidence type="ECO:0000313" key="1">
    <source>
        <dbReference type="EMBL" id="CCX11678.1"/>
    </source>
</evidence>
<evidence type="ECO:0000313" key="2">
    <source>
        <dbReference type="Proteomes" id="UP000018144"/>
    </source>
</evidence>